<dbReference type="Pfam" id="PF04606">
    <property type="entry name" value="Ogr_Delta"/>
    <property type="match status" value="1"/>
</dbReference>
<dbReference type="InterPro" id="IPR007684">
    <property type="entry name" value="Znf_Ogr/Delta"/>
</dbReference>
<accession>A0A7H2V922</accession>
<gene>
    <name evidence="3" type="ORF">IC776_02840</name>
</gene>
<organism evidence="3 4">
    <name type="scientific">Acinetobacter seifertii</name>
    <dbReference type="NCBI Taxonomy" id="1530123"/>
    <lineage>
        <taxon>Bacteria</taxon>
        <taxon>Pseudomonadati</taxon>
        <taxon>Pseudomonadota</taxon>
        <taxon>Gammaproteobacteria</taxon>
        <taxon>Moraxellales</taxon>
        <taxon>Moraxellaceae</taxon>
        <taxon>Acinetobacter</taxon>
        <taxon>Acinetobacter calcoaceticus/baumannii complex</taxon>
    </lineage>
</organism>
<feature type="compositionally biased region" description="Basic and acidic residues" evidence="1">
    <location>
        <begin position="74"/>
        <end position="88"/>
    </location>
</feature>
<dbReference type="EMBL" id="CP061646">
    <property type="protein sequence ID" value="QNX72855.1"/>
    <property type="molecule type" value="Genomic_DNA"/>
</dbReference>
<reference evidence="4" key="1">
    <citation type="submission" date="2020-09" db="EMBL/GenBank/DDBJ databases">
        <title>Clinical and molecular characterization of Acinetobacter seifertii in Taiwan.</title>
        <authorList>
            <person name="Li L.-H."/>
            <person name="Yang Y.-S."/>
            <person name="Sun J.-R."/>
            <person name="Huang T.-W."/>
            <person name="Huang W.-C."/>
            <person name="Wang Y.-C."/>
            <person name="Kuo T.-H."/>
            <person name="Kuo S.-C."/>
            <person name="Chen T.-L."/>
        </authorList>
    </citation>
    <scope>NUCLEOTIDE SEQUENCE [LARGE SCALE GENOMIC DNA]</scope>
    <source>
        <strain evidence="4">AS39</strain>
    </source>
</reference>
<reference evidence="3 4" key="2">
    <citation type="submission" date="2020-09" db="EMBL/GenBank/DDBJ databases">
        <authorList>
            <person name="Chen F.-J."/>
            <person name="Lee Y.-T."/>
        </authorList>
    </citation>
    <scope>NUCLEOTIDE SEQUENCE [LARGE SCALE GENOMIC DNA]</scope>
    <source>
        <strain evidence="3 4">AS39</strain>
    </source>
</reference>
<evidence type="ECO:0000313" key="3">
    <source>
        <dbReference type="EMBL" id="QNX72855.1"/>
    </source>
</evidence>
<dbReference type="AlphaFoldDB" id="A0A7H2V922"/>
<dbReference type="RefSeq" id="WP_191012607.1">
    <property type="nucleotide sequence ID" value="NZ_CP061646.1"/>
</dbReference>
<evidence type="ECO:0000259" key="2">
    <source>
        <dbReference type="Pfam" id="PF04606"/>
    </source>
</evidence>
<proteinExistence type="predicted"/>
<evidence type="ECO:0000313" key="4">
    <source>
        <dbReference type="Proteomes" id="UP000516666"/>
    </source>
</evidence>
<dbReference type="Proteomes" id="UP000516666">
    <property type="component" value="Chromosome"/>
</dbReference>
<sequence length="88" mass="9866">MSSTRNQNLCPHCGEKVIIRSSQVESPLLKTLYGQCTNLGCGWTGKAHLEWAFTMSPSAVPNPDIDLPFTPLKMPKDLQTHDIQQRTR</sequence>
<protein>
    <submittedName>
        <fullName evidence="3">Ogr/Delta-like zinc finger family protein</fullName>
    </submittedName>
</protein>
<evidence type="ECO:0000256" key="1">
    <source>
        <dbReference type="SAM" id="MobiDB-lite"/>
    </source>
</evidence>
<feature type="region of interest" description="Disordered" evidence="1">
    <location>
        <begin position="66"/>
        <end position="88"/>
    </location>
</feature>
<name>A0A7H2V922_9GAMM</name>
<feature type="domain" description="Zinc finger Ogr/Delta-type" evidence="2">
    <location>
        <begin position="10"/>
        <end position="53"/>
    </location>
</feature>